<comment type="caution">
    <text evidence="17">The sequence shown here is derived from an EMBL/GenBank/DDBJ whole genome shotgun (WGS) entry which is preliminary data.</text>
</comment>
<dbReference type="InterPro" id="IPR014001">
    <property type="entry name" value="Helicase_ATP-bd"/>
</dbReference>
<evidence type="ECO:0000256" key="3">
    <source>
        <dbReference type="ARBA" id="ARBA00012552"/>
    </source>
</evidence>
<keyword evidence="5" id="KW-0698">rRNA processing</keyword>
<dbReference type="Pfam" id="PF00270">
    <property type="entry name" value="DEAD"/>
    <property type="match status" value="1"/>
</dbReference>
<dbReference type="Gene3D" id="3.40.50.300">
    <property type="entry name" value="P-loop containing nucleotide triphosphate hydrolases"/>
    <property type="match status" value="2"/>
</dbReference>
<evidence type="ECO:0000256" key="6">
    <source>
        <dbReference type="ARBA" id="ARBA00022741"/>
    </source>
</evidence>
<dbReference type="SMART" id="SM00487">
    <property type="entry name" value="DEXDc"/>
    <property type="match status" value="1"/>
</dbReference>
<feature type="domain" description="Helicase ATP-binding" evidence="15">
    <location>
        <begin position="227"/>
        <end position="400"/>
    </location>
</feature>
<dbReference type="EMBL" id="JAADJZ010000003">
    <property type="protein sequence ID" value="KAF2876751.1"/>
    <property type="molecule type" value="Genomic_DNA"/>
</dbReference>
<reference evidence="17 18" key="1">
    <citation type="submission" date="2020-01" db="EMBL/GenBank/DDBJ databases">
        <authorList>
            <consortium name="DOE Joint Genome Institute"/>
            <person name="Haridas S."/>
            <person name="Albert R."/>
            <person name="Binder M."/>
            <person name="Bloem J."/>
            <person name="Labutti K."/>
            <person name="Salamov A."/>
            <person name="Andreopoulos B."/>
            <person name="Baker S.E."/>
            <person name="Barry K."/>
            <person name="Bills G."/>
            <person name="Bluhm B.H."/>
            <person name="Cannon C."/>
            <person name="Castanera R."/>
            <person name="Culley D.E."/>
            <person name="Daum C."/>
            <person name="Ezra D."/>
            <person name="Gonzalez J.B."/>
            <person name="Henrissat B."/>
            <person name="Kuo A."/>
            <person name="Liang C."/>
            <person name="Lipzen A."/>
            <person name="Lutzoni F."/>
            <person name="Magnuson J."/>
            <person name="Mondo S."/>
            <person name="Nolan M."/>
            <person name="Ohm R."/>
            <person name="Pangilinan J."/>
            <person name="Park H.-J.H."/>
            <person name="Ramirez L."/>
            <person name="Alfaro M."/>
            <person name="Sun H."/>
            <person name="Tritt A."/>
            <person name="Yoshinaga Y."/>
            <person name="Zwiers L.-H.L."/>
            <person name="Turgeon B.G."/>
            <person name="Goodwin S.B."/>
            <person name="Spatafora J.W."/>
            <person name="Crous P.W."/>
            <person name="Grigoriev I.V."/>
        </authorList>
    </citation>
    <scope>NUCLEOTIDE SEQUENCE [LARGE SCALE GENOMIC DNA]</scope>
    <source>
        <strain evidence="17 18">CBS 611.86</strain>
    </source>
</reference>
<feature type="region of interest" description="Disordered" evidence="14">
    <location>
        <begin position="18"/>
        <end position="136"/>
    </location>
</feature>
<dbReference type="OrthoDB" id="196131at2759"/>
<evidence type="ECO:0000313" key="18">
    <source>
        <dbReference type="Proteomes" id="UP000481861"/>
    </source>
</evidence>
<keyword evidence="4" id="KW-0690">Ribosome biogenesis</keyword>
<organism evidence="17 18">
    <name type="scientific">Massariosphaeria phaeospora</name>
    <dbReference type="NCBI Taxonomy" id="100035"/>
    <lineage>
        <taxon>Eukaryota</taxon>
        <taxon>Fungi</taxon>
        <taxon>Dikarya</taxon>
        <taxon>Ascomycota</taxon>
        <taxon>Pezizomycotina</taxon>
        <taxon>Dothideomycetes</taxon>
        <taxon>Pleosporomycetidae</taxon>
        <taxon>Pleosporales</taxon>
        <taxon>Pleosporales incertae sedis</taxon>
        <taxon>Massariosphaeria</taxon>
    </lineage>
</organism>
<feature type="compositionally biased region" description="Basic and acidic residues" evidence="14">
    <location>
        <begin position="87"/>
        <end position="98"/>
    </location>
</feature>
<dbReference type="CDD" id="cd18787">
    <property type="entry name" value="SF2_C_DEAD"/>
    <property type="match status" value="1"/>
</dbReference>
<dbReference type="EC" id="3.6.4.13" evidence="3"/>
<evidence type="ECO:0000256" key="5">
    <source>
        <dbReference type="ARBA" id="ARBA00022552"/>
    </source>
</evidence>
<evidence type="ECO:0000256" key="10">
    <source>
        <dbReference type="ARBA" id="ARBA00023242"/>
    </source>
</evidence>
<dbReference type="PROSITE" id="PS51194">
    <property type="entry name" value="HELICASE_CTER"/>
    <property type="match status" value="1"/>
</dbReference>
<evidence type="ECO:0000313" key="17">
    <source>
        <dbReference type="EMBL" id="KAF2876751.1"/>
    </source>
</evidence>
<dbReference type="Pfam" id="PF00271">
    <property type="entry name" value="Helicase_C"/>
    <property type="match status" value="1"/>
</dbReference>
<evidence type="ECO:0000259" key="16">
    <source>
        <dbReference type="PROSITE" id="PS51194"/>
    </source>
</evidence>
<dbReference type="InterPro" id="IPR011545">
    <property type="entry name" value="DEAD/DEAH_box_helicase_dom"/>
</dbReference>
<feature type="compositionally biased region" description="Low complexity" evidence="14">
    <location>
        <begin position="101"/>
        <end position="110"/>
    </location>
</feature>
<dbReference type="GO" id="GO:0003676">
    <property type="term" value="F:nucleic acid binding"/>
    <property type="evidence" value="ECO:0007669"/>
    <property type="project" value="InterPro"/>
</dbReference>
<proteinExistence type="inferred from homology"/>
<feature type="compositionally biased region" description="Basic residues" evidence="14">
    <location>
        <begin position="24"/>
        <end position="37"/>
    </location>
</feature>
<keyword evidence="9 13" id="KW-0067">ATP-binding</keyword>
<evidence type="ECO:0000259" key="15">
    <source>
        <dbReference type="PROSITE" id="PS51192"/>
    </source>
</evidence>
<evidence type="ECO:0000256" key="2">
    <source>
        <dbReference type="ARBA" id="ARBA00009334"/>
    </source>
</evidence>
<evidence type="ECO:0000256" key="9">
    <source>
        <dbReference type="ARBA" id="ARBA00022840"/>
    </source>
</evidence>
<dbReference type="InterPro" id="IPR044742">
    <property type="entry name" value="DEAD/DEAH_RhlB"/>
</dbReference>
<sequence length="508" mass="54990">MGKRAISELIAEDDVVVRADSPSRKKSRRDKSAKSRKAATGDGLERGDAPTAAEAASNANGSSAEDAVDEEAITRAERKAAKKARREAREARKAEKRPGKASQQADADASAVEEDGTANKAARKAEKKRLKKSAQSEAIRVESAAALKTGSAPVASITGYVEHPELTALTQSEIDAYLSSNFVTIEDPLHSKLRPITKFSYLPVADESLRAPFASFTAPTPIQAATWPALLSGRDMIGVAETGSGKTLAFGVPCIRFILSLPKKDRRGVKAVIVSPTRELASQIYDQLVKLATPAQLQVVCVYGGVPKDPQAQAVRTAHIVVATPGRLNDLIGDGSADLSKAEYVVLDEADRMLDKGFEEAIRQIIQCTAKKRQTLMFTATWPPSVRELASTFMQSPVKIDIGDNPTGELRANTRIKQLVEVVDPRGKEFRLLQLIKQYQSGSKKNDRILVFCLYKKEATRIENFINSKGFKVAGIHGDLSQERRTASLNAFKTGNVPLLVATDVAAR</sequence>
<feature type="compositionally biased region" description="Low complexity" evidence="14">
    <location>
        <begin position="49"/>
        <end position="65"/>
    </location>
</feature>
<keyword evidence="10" id="KW-0539">Nucleus</keyword>
<dbReference type="Proteomes" id="UP000481861">
    <property type="component" value="Unassembled WGS sequence"/>
</dbReference>
<comment type="function">
    <text evidence="11">ATP-dependent RNA helicase required for 60S ribosomal subunit synthesis. Involved in efficient pre-rRNA processing, predominantly at site A3, which is necessary for the normal formation of 25S and 5.8S rRNAs.</text>
</comment>
<keyword evidence="8 13" id="KW-0347">Helicase</keyword>
<feature type="domain" description="Helicase C-terminal" evidence="16">
    <location>
        <begin position="431"/>
        <end position="508"/>
    </location>
</feature>
<dbReference type="GO" id="GO:0016787">
    <property type="term" value="F:hydrolase activity"/>
    <property type="evidence" value="ECO:0007669"/>
    <property type="project" value="UniProtKB-KW"/>
</dbReference>
<keyword evidence="18" id="KW-1185">Reference proteome</keyword>
<keyword evidence="7 13" id="KW-0378">Hydrolase</keyword>
<evidence type="ECO:0000256" key="8">
    <source>
        <dbReference type="ARBA" id="ARBA00022806"/>
    </source>
</evidence>
<evidence type="ECO:0000256" key="11">
    <source>
        <dbReference type="ARBA" id="ARBA00037449"/>
    </source>
</evidence>
<dbReference type="PANTHER" id="PTHR47958">
    <property type="entry name" value="ATP-DEPENDENT RNA HELICASE DBP3"/>
    <property type="match status" value="1"/>
</dbReference>
<evidence type="ECO:0000256" key="12">
    <source>
        <dbReference type="ARBA" id="ARBA00047984"/>
    </source>
</evidence>
<evidence type="ECO:0000256" key="13">
    <source>
        <dbReference type="RuleBase" id="RU000492"/>
    </source>
</evidence>
<dbReference type="AlphaFoldDB" id="A0A7C8IGQ6"/>
<evidence type="ECO:0000256" key="1">
    <source>
        <dbReference type="ARBA" id="ARBA00004604"/>
    </source>
</evidence>
<comment type="similarity">
    <text evidence="2">Belongs to the DEAD box helicase family. DDX5/DBP2 subfamily.</text>
</comment>
<protein>
    <recommendedName>
        <fullName evidence="3">RNA helicase</fullName>
        <ecNumber evidence="3">3.6.4.13</ecNumber>
    </recommendedName>
</protein>
<dbReference type="SUPFAM" id="SSF52540">
    <property type="entry name" value="P-loop containing nucleoside triphosphate hydrolases"/>
    <property type="match status" value="2"/>
</dbReference>
<gene>
    <name evidence="17" type="ORF">BDV95DRAFT_235930</name>
</gene>
<dbReference type="GO" id="GO:0005524">
    <property type="term" value="F:ATP binding"/>
    <property type="evidence" value="ECO:0007669"/>
    <property type="project" value="UniProtKB-KW"/>
</dbReference>
<keyword evidence="6 13" id="KW-0547">Nucleotide-binding</keyword>
<dbReference type="CDD" id="cd00268">
    <property type="entry name" value="DEADc"/>
    <property type="match status" value="1"/>
</dbReference>
<dbReference type="InterPro" id="IPR027417">
    <property type="entry name" value="P-loop_NTPase"/>
</dbReference>
<comment type="catalytic activity">
    <reaction evidence="12">
        <text>ATP + H2O = ADP + phosphate + H(+)</text>
        <dbReference type="Rhea" id="RHEA:13065"/>
        <dbReference type="ChEBI" id="CHEBI:15377"/>
        <dbReference type="ChEBI" id="CHEBI:15378"/>
        <dbReference type="ChEBI" id="CHEBI:30616"/>
        <dbReference type="ChEBI" id="CHEBI:43474"/>
        <dbReference type="ChEBI" id="CHEBI:456216"/>
        <dbReference type="EC" id="3.6.4.13"/>
    </reaction>
</comment>
<dbReference type="PROSITE" id="PS51192">
    <property type="entry name" value="HELICASE_ATP_BIND_1"/>
    <property type="match status" value="1"/>
</dbReference>
<name>A0A7C8IGQ6_9PLEO</name>
<dbReference type="InterPro" id="IPR001650">
    <property type="entry name" value="Helicase_C-like"/>
</dbReference>
<dbReference type="InterPro" id="IPR000629">
    <property type="entry name" value="RNA-helicase_DEAD-box_CS"/>
</dbReference>
<evidence type="ECO:0000256" key="7">
    <source>
        <dbReference type="ARBA" id="ARBA00022801"/>
    </source>
</evidence>
<accession>A0A7C8IGQ6</accession>
<evidence type="ECO:0000256" key="4">
    <source>
        <dbReference type="ARBA" id="ARBA00022517"/>
    </source>
</evidence>
<comment type="subcellular location">
    <subcellularLocation>
        <location evidence="1">Nucleus</location>
        <location evidence="1">Nucleolus</location>
    </subcellularLocation>
</comment>
<feature type="compositionally biased region" description="Basic residues" evidence="14">
    <location>
        <begin position="121"/>
        <end position="132"/>
    </location>
</feature>
<dbReference type="GO" id="GO:0003724">
    <property type="term" value="F:RNA helicase activity"/>
    <property type="evidence" value="ECO:0007669"/>
    <property type="project" value="UniProtKB-EC"/>
</dbReference>
<dbReference type="PROSITE" id="PS00039">
    <property type="entry name" value="DEAD_ATP_HELICASE"/>
    <property type="match status" value="1"/>
</dbReference>
<evidence type="ECO:0000256" key="14">
    <source>
        <dbReference type="SAM" id="MobiDB-lite"/>
    </source>
</evidence>